<sequence>MGDALRKNFPVSPWEAQRVAEMASAEKTSEAVVLHRLFSIGLAHCDTAESLEQRLSTLTLREATELLCDHPLVAEVDIKQGTLTVSLRSGETLIRRKSGEVVHG</sequence>
<geneLocation type="plasmid" evidence="1 2">
    <name>p7</name>
</geneLocation>
<organism evidence="1 2">
    <name type="scientific">Azospirillum argentinense</name>
    <dbReference type="NCBI Taxonomy" id="2970906"/>
    <lineage>
        <taxon>Bacteria</taxon>
        <taxon>Pseudomonadati</taxon>
        <taxon>Pseudomonadota</taxon>
        <taxon>Alphaproteobacteria</taxon>
        <taxon>Rhodospirillales</taxon>
        <taxon>Azospirillaceae</taxon>
        <taxon>Azospirillum</taxon>
    </lineage>
</organism>
<name>A0A4D8Q0P5_9PROT</name>
<gene>
    <name evidence="1" type="ORF">D3093_35065</name>
</gene>
<evidence type="ECO:0000313" key="2">
    <source>
        <dbReference type="Proteomes" id="UP000298595"/>
    </source>
</evidence>
<evidence type="ECO:0000313" key="1">
    <source>
        <dbReference type="EMBL" id="QCO00470.1"/>
    </source>
</evidence>
<dbReference type="RefSeq" id="WP_137119162.1">
    <property type="nucleotide sequence ID" value="NZ_CP032328.1"/>
</dbReference>
<accession>A0A4D8Q0P5</accession>
<dbReference type="EMBL" id="CP032328">
    <property type="protein sequence ID" value="QCO00470.1"/>
    <property type="molecule type" value="Genomic_DNA"/>
</dbReference>
<keyword evidence="1" id="KW-0614">Plasmid</keyword>
<dbReference type="KEGG" id="aare:D3093_35065"/>
<protein>
    <submittedName>
        <fullName evidence="1">Uncharacterized protein</fullName>
    </submittedName>
</protein>
<reference evidence="1 2" key="1">
    <citation type="submission" date="2018-09" db="EMBL/GenBank/DDBJ databases">
        <title>Whole genome based analysis of evolution and adaptive divergence in Indian and Brazilian strains of Azospirillum brasilense.</title>
        <authorList>
            <person name="Singh C."/>
            <person name="Tripathi A.K."/>
        </authorList>
    </citation>
    <scope>NUCLEOTIDE SEQUENCE [LARGE SCALE GENOMIC DNA]</scope>
    <source>
        <strain evidence="1 2">MTCC4035</strain>
        <plasmid evidence="1 2">p7</plasmid>
    </source>
</reference>
<dbReference type="AlphaFoldDB" id="A0A4D8Q0P5"/>
<dbReference type="Proteomes" id="UP000298595">
    <property type="component" value="Plasmid p7"/>
</dbReference>
<proteinExistence type="predicted"/>